<feature type="compositionally biased region" description="Basic and acidic residues" evidence="1">
    <location>
        <begin position="143"/>
        <end position="155"/>
    </location>
</feature>
<feature type="compositionally biased region" description="Basic residues" evidence="1">
    <location>
        <begin position="133"/>
        <end position="142"/>
    </location>
</feature>
<dbReference type="EMBL" id="CAIIXF020000006">
    <property type="protein sequence ID" value="CAH1785325.1"/>
    <property type="molecule type" value="Genomic_DNA"/>
</dbReference>
<feature type="compositionally biased region" description="Basic and acidic residues" evidence="1">
    <location>
        <begin position="24"/>
        <end position="38"/>
    </location>
</feature>
<feature type="compositionally biased region" description="Basic and acidic residues" evidence="1">
    <location>
        <begin position="310"/>
        <end position="323"/>
    </location>
</feature>
<feature type="compositionally biased region" description="Polar residues" evidence="1">
    <location>
        <begin position="1"/>
        <end position="10"/>
    </location>
</feature>
<feature type="compositionally biased region" description="Basic and acidic residues" evidence="1">
    <location>
        <begin position="179"/>
        <end position="213"/>
    </location>
</feature>
<proteinExistence type="predicted"/>
<evidence type="ECO:0000313" key="3">
    <source>
        <dbReference type="Proteomes" id="UP000749559"/>
    </source>
</evidence>
<keyword evidence="3" id="KW-1185">Reference proteome</keyword>
<accession>A0A8J1UHT1</accession>
<name>A0A8J1UHT1_OWEFU</name>
<feature type="compositionally biased region" description="Polar residues" evidence="1">
    <location>
        <begin position="41"/>
        <end position="50"/>
    </location>
</feature>
<comment type="caution">
    <text evidence="2">The sequence shown here is derived from an EMBL/GenBank/DDBJ whole genome shotgun (WGS) entry which is preliminary data.</text>
</comment>
<protein>
    <submittedName>
        <fullName evidence="2">Uncharacterized protein</fullName>
    </submittedName>
</protein>
<reference evidence="2" key="1">
    <citation type="submission" date="2022-03" db="EMBL/GenBank/DDBJ databases">
        <authorList>
            <person name="Martin C."/>
        </authorList>
    </citation>
    <scope>NUCLEOTIDE SEQUENCE</scope>
</reference>
<sequence>MVKSTSTAIGYNNYADYAPIGRNSTREQEKAEVKEEVILQKSPSTGSRGNPSYRKFLDSFKRKDKKTEKTERVTVETTNTVASQPEIAAVPSSPLGPAESSFGAREEITMVPTSPLGKPSDADEWPQKEQRQKNRKKRKSKSPVRDEQNHGEYGDANKLSPMGRGQGKYSPHRQNAIKATDHRSHDYKNYTDSDDYGDHYFRSHKDPYLKDFKVAGSTGPRRVKSEYIPQETNTQKATPPEIGRFAGGTMKAGSVGNLDVALTRQPKYERQSPKNPSPSNPEWPQRERDGHGGSQSGAYRVQEWNGSYNTHEKGNRMQEMDRMTQERQTQGMIDRTQTGERLSWSSMGSEGKPSWCRDAARYKIISIIS</sequence>
<feature type="region of interest" description="Disordered" evidence="1">
    <location>
        <begin position="265"/>
        <end position="323"/>
    </location>
</feature>
<feature type="region of interest" description="Disordered" evidence="1">
    <location>
        <begin position="1"/>
        <end position="253"/>
    </location>
</feature>
<organism evidence="2 3">
    <name type="scientific">Owenia fusiformis</name>
    <name type="common">Polychaete worm</name>
    <dbReference type="NCBI Taxonomy" id="6347"/>
    <lineage>
        <taxon>Eukaryota</taxon>
        <taxon>Metazoa</taxon>
        <taxon>Spiralia</taxon>
        <taxon>Lophotrochozoa</taxon>
        <taxon>Annelida</taxon>
        <taxon>Polychaeta</taxon>
        <taxon>Sedentaria</taxon>
        <taxon>Canalipalpata</taxon>
        <taxon>Sabellida</taxon>
        <taxon>Oweniida</taxon>
        <taxon>Oweniidae</taxon>
        <taxon>Owenia</taxon>
    </lineage>
</organism>
<dbReference type="Proteomes" id="UP000749559">
    <property type="component" value="Unassembled WGS sequence"/>
</dbReference>
<dbReference type="AlphaFoldDB" id="A0A8J1UHT1"/>
<evidence type="ECO:0000313" key="2">
    <source>
        <dbReference type="EMBL" id="CAH1785325.1"/>
    </source>
</evidence>
<gene>
    <name evidence="2" type="ORF">OFUS_LOCUS11396</name>
</gene>
<evidence type="ECO:0000256" key="1">
    <source>
        <dbReference type="SAM" id="MobiDB-lite"/>
    </source>
</evidence>
<feature type="compositionally biased region" description="Basic and acidic residues" evidence="1">
    <location>
        <begin position="55"/>
        <end position="74"/>
    </location>
</feature>